<name>A0A917X911_9ACTN</name>
<comment type="caution">
    <text evidence="2">The sequence shown here is derived from an EMBL/GenBank/DDBJ whole genome shotgun (WGS) entry which is preliminary data.</text>
</comment>
<feature type="transmembrane region" description="Helical" evidence="1">
    <location>
        <begin position="12"/>
        <end position="32"/>
    </location>
</feature>
<reference evidence="2" key="1">
    <citation type="journal article" date="2014" name="Int. J. Syst. Evol. Microbiol.">
        <title>Complete genome sequence of Corynebacterium casei LMG S-19264T (=DSM 44701T), isolated from a smear-ripened cheese.</title>
        <authorList>
            <consortium name="US DOE Joint Genome Institute (JGI-PGF)"/>
            <person name="Walter F."/>
            <person name="Albersmeier A."/>
            <person name="Kalinowski J."/>
            <person name="Ruckert C."/>
        </authorList>
    </citation>
    <scope>NUCLEOTIDE SEQUENCE</scope>
    <source>
        <strain evidence="2">CGMCC 4.7110</strain>
    </source>
</reference>
<feature type="transmembrane region" description="Helical" evidence="1">
    <location>
        <begin position="44"/>
        <end position="61"/>
    </location>
</feature>
<keyword evidence="1" id="KW-0812">Transmembrane</keyword>
<dbReference type="RefSeq" id="WP_189261402.1">
    <property type="nucleotide sequence ID" value="NZ_BMML01000002.1"/>
</dbReference>
<accession>A0A917X911</accession>
<sequence length="178" mass="19445">MAHRRRLFLRLSLKTFTGAVPMTVTLCVISFVQDGLSWSTLRDTTGIPLASAALSPLWAAWRTRSLVRAARGLDIPVSENALDRTQTHILTGVPLPLVRAELGAARRASGVRGGNPVDFSWRPFRGRTYADGSVTYDETSGETRVEVHAGKRLGTDTPLFQGAVFLALCQIVRTLEGR</sequence>
<keyword evidence="1" id="KW-1133">Transmembrane helix</keyword>
<keyword evidence="3" id="KW-1185">Reference proteome</keyword>
<reference evidence="2" key="2">
    <citation type="submission" date="2020-09" db="EMBL/GenBank/DDBJ databases">
        <authorList>
            <person name="Sun Q."/>
            <person name="Zhou Y."/>
        </authorList>
    </citation>
    <scope>NUCLEOTIDE SEQUENCE</scope>
    <source>
        <strain evidence="2">CGMCC 4.7110</strain>
    </source>
</reference>
<keyword evidence="1" id="KW-0472">Membrane</keyword>
<dbReference type="Proteomes" id="UP000653411">
    <property type="component" value="Unassembled WGS sequence"/>
</dbReference>
<gene>
    <name evidence="2" type="ORF">GCM10011578_010850</name>
</gene>
<dbReference type="EMBL" id="BMML01000002">
    <property type="protein sequence ID" value="GGM92637.1"/>
    <property type="molecule type" value="Genomic_DNA"/>
</dbReference>
<evidence type="ECO:0000313" key="3">
    <source>
        <dbReference type="Proteomes" id="UP000653411"/>
    </source>
</evidence>
<proteinExistence type="predicted"/>
<organism evidence="2 3">
    <name type="scientific">Streptomyces fuscichromogenes</name>
    <dbReference type="NCBI Taxonomy" id="1324013"/>
    <lineage>
        <taxon>Bacteria</taxon>
        <taxon>Bacillati</taxon>
        <taxon>Actinomycetota</taxon>
        <taxon>Actinomycetes</taxon>
        <taxon>Kitasatosporales</taxon>
        <taxon>Streptomycetaceae</taxon>
        <taxon>Streptomyces</taxon>
    </lineage>
</organism>
<dbReference type="AlphaFoldDB" id="A0A917X911"/>
<evidence type="ECO:0000256" key="1">
    <source>
        <dbReference type="SAM" id="Phobius"/>
    </source>
</evidence>
<protein>
    <submittedName>
        <fullName evidence="2">Uncharacterized protein</fullName>
    </submittedName>
</protein>
<evidence type="ECO:0000313" key="2">
    <source>
        <dbReference type="EMBL" id="GGM92637.1"/>
    </source>
</evidence>